<comment type="similarity">
    <text evidence="2">Belongs to the bacterial solute-binding protein 1 family.</text>
</comment>
<evidence type="ECO:0000256" key="2">
    <source>
        <dbReference type="ARBA" id="ARBA00008520"/>
    </source>
</evidence>
<dbReference type="SUPFAM" id="SSF53850">
    <property type="entry name" value="Periplasmic binding protein-like II"/>
    <property type="match status" value="1"/>
</dbReference>
<sequence>MTFASRPPGSSRRVRRTVLTIAALSGALLVTACSPSSPGSSGSTGAGGDGKVTLTVWSWRVEDEAAYNKIFQAYEKSHPNVNVEFKAFKATEYNKILATGLAGSSGPDVPQVRSYGQLQGTVASKSLLPLDGKVDLSGWDENVVASAKGKEDGKTYSVPLARQTVQMFYNQGLFDKSGIKAPTTWDEFIAANDKLMGAGVTPIAVGAKDDWTLPIVHEVLAGSRFGGKAFQNEVMSGKKSFTDPDWVASVKVVGDLEKYMPKNVTGVAQTDAQTLFSAEKAAMIPGGSFDLSVLQKANPGMKIGIFQVPPAPGSPSGSSATTAGWADGNFAVSARSKHPNEATELVKWMTSKEFGQMVNDDIKQISAVPGVEPTDPLLKQMSDNYNNSGSPYLLLTDFRYGAPSGTDLLGKGLQQMLLGSKDAAGVSQDLDTGVKTWFKPSA</sequence>
<reference evidence="6 7" key="1">
    <citation type="journal article" date="2019" name="Int. J. Syst. Evol. Microbiol.">
        <title>The Global Catalogue of Microorganisms (GCM) 10K type strain sequencing project: providing services to taxonomists for standard genome sequencing and annotation.</title>
        <authorList>
            <consortium name="The Broad Institute Genomics Platform"/>
            <consortium name="The Broad Institute Genome Sequencing Center for Infectious Disease"/>
            <person name="Wu L."/>
            <person name="Ma J."/>
        </authorList>
    </citation>
    <scope>NUCLEOTIDE SEQUENCE [LARGE SCALE GENOMIC DNA]</scope>
    <source>
        <strain evidence="6 7">JCM 16259</strain>
    </source>
</reference>
<evidence type="ECO:0000256" key="5">
    <source>
        <dbReference type="SAM" id="SignalP"/>
    </source>
</evidence>
<evidence type="ECO:0000256" key="3">
    <source>
        <dbReference type="ARBA" id="ARBA00022448"/>
    </source>
</evidence>
<feature type="chain" id="PRO_5045587209" evidence="5">
    <location>
        <begin position="33"/>
        <end position="442"/>
    </location>
</feature>
<keyword evidence="7" id="KW-1185">Reference proteome</keyword>
<evidence type="ECO:0000313" key="6">
    <source>
        <dbReference type="EMBL" id="GAA2499963.1"/>
    </source>
</evidence>
<comment type="caution">
    <text evidence="6">The sequence shown here is derived from an EMBL/GenBank/DDBJ whole genome shotgun (WGS) entry which is preliminary data.</text>
</comment>
<proteinExistence type="inferred from homology"/>
<protein>
    <submittedName>
        <fullName evidence="6">Extracellular solute-binding protein</fullName>
    </submittedName>
</protein>
<gene>
    <name evidence="6" type="ORF">GCM10009858_42810</name>
</gene>
<dbReference type="Gene3D" id="3.40.190.10">
    <property type="entry name" value="Periplasmic binding protein-like II"/>
    <property type="match status" value="2"/>
</dbReference>
<feature type="signal peptide" evidence="5">
    <location>
        <begin position="1"/>
        <end position="32"/>
    </location>
</feature>
<name>A0ABN3MF13_9MICO</name>
<evidence type="ECO:0000313" key="7">
    <source>
        <dbReference type="Proteomes" id="UP001500730"/>
    </source>
</evidence>
<dbReference type="Pfam" id="PF01547">
    <property type="entry name" value="SBP_bac_1"/>
    <property type="match status" value="1"/>
</dbReference>
<dbReference type="PANTHER" id="PTHR43649">
    <property type="entry name" value="ARABINOSE-BINDING PROTEIN-RELATED"/>
    <property type="match status" value="1"/>
</dbReference>
<dbReference type="EMBL" id="BAAARE010000028">
    <property type="protein sequence ID" value="GAA2499963.1"/>
    <property type="molecule type" value="Genomic_DNA"/>
</dbReference>
<accession>A0ABN3MF13</accession>
<keyword evidence="3" id="KW-0813">Transport</keyword>
<dbReference type="RefSeq" id="WP_344257137.1">
    <property type="nucleotide sequence ID" value="NZ_BAAARE010000028.1"/>
</dbReference>
<evidence type="ECO:0000256" key="4">
    <source>
        <dbReference type="ARBA" id="ARBA00022729"/>
    </source>
</evidence>
<organism evidence="6 7">
    <name type="scientific">Terrabacter carboxydivorans</name>
    <dbReference type="NCBI Taxonomy" id="619730"/>
    <lineage>
        <taxon>Bacteria</taxon>
        <taxon>Bacillati</taxon>
        <taxon>Actinomycetota</taxon>
        <taxon>Actinomycetes</taxon>
        <taxon>Micrococcales</taxon>
        <taxon>Intrasporangiaceae</taxon>
        <taxon>Terrabacter</taxon>
    </lineage>
</organism>
<dbReference type="PROSITE" id="PS51257">
    <property type="entry name" value="PROKAR_LIPOPROTEIN"/>
    <property type="match status" value="1"/>
</dbReference>
<evidence type="ECO:0000256" key="1">
    <source>
        <dbReference type="ARBA" id="ARBA00004196"/>
    </source>
</evidence>
<dbReference type="PANTHER" id="PTHR43649:SF31">
    <property type="entry name" value="SN-GLYCEROL-3-PHOSPHATE-BINDING PERIPLASMIC PROTEIN UGPB"/>
    <property type="match status" value="1"/>
</dbReference>
<dbReference type="Proteomes" id="UP001500730">
    <property type="component" value="Unassembled WGS sequence"/>
</dbReference>
<keyword evidence="4 5" id="KW-0732">Signal</keyword>
<comment type="subcellular location">
    <subcellularLocation>
        <location evidence="1">Cell envelope</location>
    </subcellularLocation>
</comment>
<dbReference type="InterPro" id="IPR006059">
    <property type="entry name" value="SBP"/>
</dbReference>
<dbReference type="InterPro" id="IPR050490">
    <property type="entry name" value="Bact_solute-bd_prot1"/>
</dbReference>